<evidence type="ECO:0000313" key="1">
    <source>
        <dbReference type="EMBL" id="CAD8167838.1"/>
    </source>
</evidence>
<dbReference type="InterPro" id="IPR002895">
    <property type="entry name" value="Paramecium_SA"/>
</dbReference>
<comment type="caution">
    <text evidence="1">The sequence shown here is derived from an EMBL/GenBank/DDBJ whole genome shotgun (WGS) entry which is preliminary data.</text>
</comment>
<dbReference type="AlphaFoldDB" id="A0A8S1URA4"/>
<dbReference type="EMBL" id="CAJJDP010000050">
    <property type="protein sequence ID" value="CAD8167838.1"/>
    <property type="molecule type" value="Genomic_DNA"/>
</dbReference>
<sequence>MAQPTSCREINLNNCKDGESVSGNCYWKTSTCVEKQCENLGLNTHDQCHNVLSTCTVAQDLQNCMKLATECSSYKKQEKYKFTSDKSLCSWRIDKCVNIQFSDADNYESYNTNLKCSEFLTKTDKCIVVESEKFRVH</sequence>
<dbReference type="Pfam" id="PF01508">
    <property type="entry name" value="Paramecium_SA"/>
    <property type="match status" value="1"/>
</dbReference>
<gene>
    <name evidence="1" type="ORF">POCTA_138.1.T0500310</name>
</gene>
<name>A0A8S1URA4_PAROT</name>
<dbReference type="Proteomes" id="UP000683925">
    <property type="component" value="Unassembled WGS sequence"/>
</dbReference>
<proteinExistence type="predicted"/>
<organism evidence="1 2">
    <name type="scientific">Paramecium octaurelia</name>
    <dbReference type="NCBI Taxonomy" id="43137"/>
    <lineage>
        <taxon>Eukaryota</taxon>
        <taxon>Sar</taxon>
        <taxon>Alveolata</taxon>
        <taxon>Ciliophora</taxon>
        <taxon>Intramacronucleata</taxon>
        <taxon>Oligohymenophorea</taxon>
        <taxon>Peniculida</taxon>
        <taxon>Parameciidae</taxon>
        <taxon>Paramecium</taxon>
    </lineage>
</organism>
<reference evidence="1" key="1">
    <citation type="submission" date="2021-01" db="EMBL/GenBank/DDBJ databases">
        <authorList>
            <consortium name="Genoscope - CEA"/>
            <person name="William W."/>
        </authorList>
    </citation>
    <scope>NUCLEOTIDE SEQUENCE</scope>
</reference>
<keyword evidence="2" id="KW-1185">Reference proteome</keyword>
<accession>A0A8S1URA4</accession>
<protein>
    <submittedName>
        <fullName evidence="1">Uncharacterized protein</fullName>
    </submittedName>
</protein>
<evidence type="ECO:0000313" key="2">
    <source>
        <dbReference type="Proteomes" id="UP000683925"/>
    </source>
</evidence>